<comment type="caution">
    <text evidence="2">The sequence shown here is derived from an EMBL/GenBank/DDBJ whole genome shotgun (WGS) entry which is preliminary data.</text>
</comment>
<feature type="transmembrane region" description="Helical" evidence="1">
    <location>
        <begin position="235"/>
        <end position="256"/>
    </location>
</feature>
<feature type="transmembrane region" description="Helical" evidence="1">
    <location>
        <begin position="277"/>
        <end position="299"/>
    </location>
</feature>
<name>A0A812LN95_9DINO</name>
<proteinExistence type="predicted"/>
<keyword evidence="1" id="KW-0472">Membrane</keyword>
<sequence>MALLKLLRWRSGFWAREPVLWVEDVLWALRGAQSCEVAHNIAPACRWPPKLLSQRLPGSSRNKHRGFSMAEVYLAVQPQEAHRCLPEDEDAYVLLMPEDTYGAMLVAWGGLRKGESMCCDFLVVLASHILHLGIQVVLLLALFHEVFCKMDACSIEATSGLREVCCTVFVGEMVQEIDACKALCSWVRNPEINANDRRLMSLQVLVVVVPKALLVAASTYIGSSFVALSQTNADMILNTVAMTFVNNIDNAIFRILSPQRLKNRLTSFRTTAVAPKTPLYATWRASAWILVVFISIMVFTPRCKHPTWFAAVTHFFDATAFKKLGSVC</sequence>
<dbReference type="EMBL" id="CAJNDS010001169">
    <property type="protein sequence ID" value="CAE7250395.1"/>
    <property type="molecule type" value="Genomic_DNA"/>
</dbReference>
<feature type="transmembrane region" description="Helical" evidence="1">
    <location>
        <begin position="204"/>
        <end position="223"/>
    </location>
</feature>
<dbReference type="Proteomes" id="UP000604046">
    <property type="component" value="Unassembled WGS sequence"/>
</dbReference>
<dbReference type="AlphaFoldDB" id="A0A812LN95"/>
<keyword evidence="1" id="KW-1133">Transmembrane helix</keyword>
<evidence type="ECO:0000256" key="1">
    <source>
        <dbReference type="SAM" id="Phobius"/>
    </source>
</evidence>
<feature type="transmembrane region" description="Helical" evidence="1">
    <location>
        <begin position="121"/>
        <end position="143"/>
    </location>
</feature>
<reference evidence="2" key="1">
    <citation type="submission" date="2021-02" db="EMBL/GenBank/DDBJ databases">
        <authorList>
            <person name="Dougan E. K."/>
            <person name="Rhodes N."/>
            <person name="Thang M."/>
            <person name="Chan C."/>
        </authorList>
    </citation>
    <scope>NUCLEOTIDE SEQUENCE</scope>
</reference>
<protein>
    <submittedName>
        <fullName evidence="2">Uncharacterized protein</fullName>
    </submittedName>
</protein>
<gene>
    <name evidence="2" type="ORF">SNAT2548_LOCUS12294</name>
</gene>
<evidence type="ECO:0000313" key="2">
    <source>
        <dbReference type="EMBL" id="CAE7250395.1"/>
    </source>
</evidence>
<keyword evidence="3" id="KW-1185">Reference proteome</keyword>
<evidence type="ECO:0000313" key="3">
    <source>
        <dbReference type="Proteomes" id="UP000604046"/>
    </source>
</evidence>
<accession>A0A812LN95</accession>
<organism evidence="2 3">
    <name type="scientific">Symbiodinium natans</name>
    <dbReference type="NCBI Taxonomy" id="878477"/>
    <lineage>
        <taxon>Eukaryota</taxon>
        <taxon>Sar</taxon>
        <taxon>Alveolata</taxon>
        <taxon>Dinophyceae</taxon>
        <taxon>Suessiales</taxon>
        <taxon>Symbiodiniaceae</taxon>
        <taxon>Symbiodinium</taxon>
    </lineage>
</organism>
<keyword evidence="1" id="KW-0812">Transmembrane</keyword>